<keyword evidence="8" id="KW-1185">Reference proteome</keyword>
<feature type="domain" description="DAPG hydrolase PhiG" evidence="6">
    <location>
        <begin position="25"/>
        <end position="211"/>
    </location>
</feature>
<proteinExistence type="inferred from homology"/>
<dbReference type="Pfam" id="PF18089">
    <property type="entry name" value="DAPG_hydrolase"/>
    <property type="match status" value="1"/>
</dbReference>
<evidence type="ECO:0000313" key="8">
    <source>
        <dbReference type="Proteomes" id="UP000006048"/>
    </source>
</evidence>
<reference evidence="7 8" key="1">
    <citation type="submission" date="2012-06" db="EMBL/GenBank/DDBJ databases">
        <title>The complete chromosome of genome of Turneriella parva DSM 21527.</title>
        <authorList>
            <consortium name="US DOE Joint Genome Institute (JGI-PGF)"/>
            <person name="Lucas S."/>
            <person name="Han J."/>
            <person name="Lapidus A."/>
            <person name="Bruce D."/>
            <person name="Goodwin L."/>
            <person name="Pitluck S."/>
            <person name="Peters L."/>
            <person name="Kyrpides N."/>
            <person name="Mavromatis K."/>
            <person name="Ivanova N."/>
            <person name="Mikhailova N."/>
            <person name="Chertkov O."/>
            <person name="Detter J.C."/>
            <person name="Tapia R."/>
            <person name="Han C."/>
            <person name="Land M."/>
            <person name="Hauser L."/>
            <person name="Markowitz V."/>
            <person name="Cheng J.-F."/>
            <person name="Hugenholtz P."/>
            <person name="Woyke T."/>
            <person name="Wu D."/>
            <person name="Gronow S."/>
            <person name="Wellnitz S."/>
            <person name="Brambilla E."/>
            <person name="Klenk H.-P."/>
            <person name="Eisen J.A."/>
        </authorList>
    </citation>
    <scope>NUCLEOTIDE SEQUENCE [LARGE SCALE GENOMIC DNA]</scope>
    <source>
        <strain evidence="8">ATCC BAA-1111 / DSM 21527 / NCTC 11395 / H</strain>
    </source>
</reference>
<gene>
    <name evidence="7" type="ordered locus">Turpa_1234</name>
</gene>
<sequence>MKKVSLKLPEKLVIEWRPKPVSSGKSGTRTLADGRIQYWIEHDTIKGVSPDMLAWWFQNLEGDIEFQGKNYSRYRVWHPEDHVHVSYERKLPDGTVGPGAAIRIVEYLGRNRRYLVNVVSPIEKLDTSGFIHNPRAFGWLPIVRMEYAFEKVPGGTRYRNSLIIGWRHWSFRLLRPLIRAFIFNDEHGFAWIKHNIEEVGQFEAFLPTLYARETKNRPVLKGSNAKY</sequence>
<protein>
    <recommendedName>
        <fullName evidence="6">DAPG hydrolase PhiG domain-containing protein</fullName>
    </recommendedName>
</protein>
<keyword evidence="2" id="KW-0479">Metal-binding</keyword>
<evidence type="ECO:0000256" key="3">
    <source>
        <dbReference type="ARBA" id="ARBA00022801"/>
    </source>
</evidence>
<dbReference type="InterPro" id="IPR041526">
    <property type="entry name" value="DAPG_hydrolase"/>
</dbReference>
<keyword evidence="3" id="KW-0378">Hydrolase</keyword>
<dbReference type="STRING" id="869212.Turpa_1234"/>
<dbReference type="HOGENOM" id="CLU_1213757_0_0_12"/>
<dbReference type="OrthoDB" id="2052122at2"/>
<accession>I4B3M5</accession>
<evidence type="ECO:0000256" key="1">
    <source>
        <dbReference type="ARBA" id="ARBA00001947"/>
    </source>
</evidence>
<evidence type="ECO:0000256" key="4">
    <source>
        <dbReference type="ARBA" id="ARBA00022833"/>
    </source>
</evidence>
<dbReference type="PATRIC" id="fig|869212.3.peg.1223"/>
<dbReference type="AlphaFoldDB" id="I4B3M5"/>
<evidence type="ECO:0000313" key="7">
    <source>
        <dbReference type="EMBL" id="AFM11882.1"/>
    </source>
</evidence>
<comment type="similarity">
    <text evidence="5">Belongs to the DAPG/phloretin hydrolase family.</text>
</comment>
<dbReference type="KEGG" id="tpx:Turpa_1234"/>
<evidence type="ECO:0000259" key="6">
    <source>
        <dbReference type="Pfam" id="PF18089"/>
    </source>
</evidence>
<evidence type="ECO:0000256" key="5">
    <source>
        <dbReference type="ARBA" id="ARBA00023459"/>
    </source>
</evidence>
<evidence type="ECO:0000256" key="2">
    <source>
        <dbReference type="ARBA" id="ARBA00022723"/>
    </source>
</evidence>
<name>I4B3M5_TURPD</name>
<organism evidence="7 8">
    <name type="scientific">Turneriella parva (strain ATCC BAA-1111 / DSM 21527 / NCTC 11395 / H)</name>
    <name type="common">Leptospira parva</name>
    <dbReference type="NCBI Taxonomy" id="869212"/>
    <lineage>
        <taxon>Bacteria</taxon>
        <taxon>Pseudomonadati</taxon>
        <taxon>Spirochaetota</taxon>
        <taxon>Spirochaetia</taxon>
        <taxon>Leptospirales</taxon>
        <taxon>Leptospiraceae</taxon>
        <taxon>Turneriella</taxon>
    </lineage>
</organism>
<dbReference type="RefSeq" id="WP_014802398.1">
    <property type="nucleotide sequence ID" value="NC_018020.1"/>
</dbReference>
<dbReference type="Proteomes" id="UP000006048">
    <property type="component" value="Chromosome"/>
</dbReference>
<dbReference type="GO" id="GO:0016787">
    <property type="term" value="F:hydrolase activity"/>
    <property type="evidence" value="ECO:0007669"/>
    <property type="project" value="UniProtKB-KW"/>
</dbReference>
<keyword evidence="4" id="KW-0862">Zinc</keyword>
<dbReference type="GO" id="GO:0046872">
    <property type="term" value="F:metal ion binding"/>
    <property type="evidence" value="ECO:0007669"/>
    <property type="project" value="UniProtKB-KW"/>
</dbReference>
<dbReference type="EMBL" id="CP002959">
    <property type="protein sequence ID" value="AFM11882.1"/>
    <property type="molecule type" value="Genomic_DNA"/>
</dbReference>
<comment type="cofactor">
    <cofactor evidence="1">
        <name>Zn(2+)</name>
        <dbReference type="ChEBI" id="CHEBI:29105"/>
    </cofactor>
</comment>